<reference evidence="3" key="1">
    <citation type="submission" date="2020-11" db="EMBL/GenBank/DDBJ databases">
        <authorList>
            <person name="Tran Van P."/>
        </authorList>
    </citation>
    <scope>NUCLEOTIDE SEQUENCE</scope>
</reference>
<evidence type="ECO:0000256" key="1">
    <source>
        <dbReference type="ARBA" id="ARBA00023157"/>
    </source>
</evidence>
<dbReference type="PANTHER" id="PTHR22801:SF63">
    <property type="entry name" value="C-TYPE LECTIN DOMAIN-CONTAINING PROTEIN"/>
    <property type="match status" value="1"/>
</dbReference>
<dbReference type="PROSITE" id="PS00615">
    <property type="entry name" value="C_TYPE_LECTIN_1"/>
    <property type="match status" value="1"/>
</dbReference>
<gene>
    <name evidence="3" type="ORF">DSTB1V02_LOCUS11889</name>
</gene>
<feature type="domain" description="C-type lectin" evidence="2">
    <location>
        <begin position="50"/>
        <end position="159"/>
    </location>
</feature>
<dbReference type="InterPro" id="IPR016187">
    <property type="entry name" value="CTDL_fold"/>
</dbReference>
<keyword evidence="1" id="KW-1015">Disulfide bond</keyword>
<dbReference type="EMBL" id="LR903653">
    <property type="protein sequence ID" value="CAD7252128.1"/>
    <property type="molecule type" value="Genomic_DNA"/>
</dbReference>
<dbReference type="Pfam" id="PF00059">
    <property type="entry name" value="Lectin_C"/>
    <property type="match status" value="1"/>
</dbReference>
<evidence type="ECO:0000259" key="2">
    <source>
        <dbReference type="PROSITE" id="PS50041"/>
    </source>
</evidence>
<dbReference type="CDD" id="cd00037">
    <property type="entry name" value="CLECT"/>
    <property type="match status" value="1"/>
</dbReference>
<dbReference type="InterPro" id="IPR018378">
    <property type="entry name" value="C-type_lectin_CS"/>
</dbReference>
<dbReference type="PANTHER" id="PTHR22801">
    <property type="entry name" value="LITHOSTATHINE"/>
    <property type="match status" value="1"/>
</dbReference>
<proteinExistence type="predicted"/>
<organism evidence="3">
    <name type="scientific">Darwinula stevensoni</name>
    <dbReference type="NCBI Taxonomy" id="69355"/>
    <lineage>
        <taxon>Eukaryota</taxon>
        <taxon>Metazoa</taxon>
        <taxon>Ecdysozoa</taxon>
        <taxon>Arthropoda</taxon>
        <taxon>Crustacea</taxon>
        <taxon>Oligostraca</taxon>
        <taxon>Ostracoda</taxon>
        <taxon>Podocopa</taxon>
        <taxon>Podocopida</taxon>
        <taxon>Darwinulocopina</taxon>
        <taxon>Darwinuloidea</taxon>
        <taxon>Darwinulidae</taxon>
        <taxon>Darwinula</taxon>
    </lineage>
</organism>
<accession>A0A7R9ADM7</accession>
<dbReference type="EMBL" id="CAJPEV010004136">
    <property type="protein sequence ID" value="CAG0901241.1"/>
    <property type="molecule type" value="Genomic_DNA"/>
</dbReference>
<protein>
    <recommendedName>
        <fullName evidence="2">C-type lectin domain-containing protein</fullName>
    </recommendedName>
</protein>
<dbReference type="PROSITE" id="PS50041">
    <property type="entry name" value="C_TYPE_LECTIN_2"/>
    <property type="match status" value="1"/>
</dbReference>
<dbReference type="InterPro" id="IPR001304">
    <property type="entry name" value="C-type_lectin-like"/>
</dbReference>
<name>A0A7R9ADM7_9CRUS</name>
<dbReference type="OrthoDB" id="10057776at2759"/>
<keyword evidence="4" id="KW-1185">Reference proteome</keyword>
<dbReference type="SUPFAM" id="SSF56436">
    <property type="entry name" value="C-type lectin-like"/>
    <property type="match status" value="1"/>
</dbReference>
<dbReference type="Proteomes" id="UP000677054">
    <property type="component" value="Unassembled WGS sequence"/>
</dbReference>
<dbReference type="AlphaFoldDB" id="A0A7R9ADM7"/>
<dbReference type="InterPro" id="IPR050801">
    <property type="entry name" value="Ca-Dep_Lectins_ImmuneDev"/>
</dbReference>
<evidence type="ECO:0000313" key="3">
    <source>
        <dbReference type="EMBL" id="CAD7252128.1"/>
    </source>
</evidence>
<dbReference type="Gene3D" id="3.10.100.10">
    <property type="entry name" value="Mannose-Binding Protein A, subunit A"/>
    <property type="match status" value="1"/>
</dbReference>
<dbReference type="InterPro" id="IPR016186">
    <property type="entry name" value="C-type_lectin-like/link_sf"/>
</dbReference>
<sequence>MPSLPTSTWGSESKSRLGGIGDALVPKDYAFAMITDQIHFIKFPNVMQDYITGQTTCGADGMGRLIMDDKGQPWHDWIWQYVAPNVGVSEGVWLGIDDSQLEGTWIWNDGTQLSASVKTMWYGGEPGGGAPDDCIILWKPYGGMWGDYTCHFKEWILCEVRFP</sequence>
<evidence type="ECO:0000313" key="4">
    <source>
        <dbReference type="Proteomes" id="UP000677054"/>
    </source>
</evidence>